<dbReference type="Proteomes" id="UP000799779">
    <property type="component" value="Unassembled WGS sequence"/>
</dbReference>
<accession>A0A6A5VUQ8</accession>
<feature type="compositionally biased region" description="Polar residues" evidence="1">
    <location>
        <begin position="23"/>
        <end position="33"/>
    </location>
</feature>
<evidence type="ECO:0000313" key="2">
    <source>
        <dbReference type="EMBL" id="KAF1993532.1"/>
    </source>
</evidence>
<sequence>MAQIVRQQCLTSEKHVWAGHVESSMSDTSVAQDSSHDGLSKNREQVDAVSEDQMRDQDEDNDSDDGYPPGSRFVPPRSASRHLTYHLPTVVEEDEPPNDRNDNTNPPSANQ</sequence>
<feature type="region of interest" description="Disordered" evidence="1">
    <location>
        <begin position="22"/>
        <end position="111"/>
    </location>
</feature>
<feature type="compositionally biased region" description="Basic and acidic residues" evidence="1">
    <location>
        <begin position="34"/>
        <end position="56"/>
    </location>
</feature>
<name>A0A6A5VUQ8_9PLEO</name>
<dbReference type="AlphaFoldDB" id="A0A6A5VUQ8"/>
<protein>
    <submittedName>
        <fullName evidence="2">Uncharacterized protein</fullName>
    </submittedName>
</protein>
<proteinExistence type="predicted"/>
<evidence type="ECO:0000313" key="3">
    <source>
        <dbReference type="Proteomes" id="UP000799779"/>
    </source>
</evidence>
<reference evidence="2" key="1">
    <citation type="journal article" date="2020" name="Stud. Mycol.">
        <title>101 Dothideomycetes genomes: a test case for predicting lifestyles and emergence of pathogens.</title>
        <authorList>
            <person name="Haridas S."/>
            <person name="Albert R."/>
            <person name="Binder M."/>
            <person name="Bloem J."/>
            <person name="Labutti K."/>
            <person name="Salamov A."/>
            <person name="Andreopoulos B."/>
            <person name="Baker S."/>
            <person name="Barry K."/>
            <person name="Bills G."/>
            <person name="Bluhm B."/>
            <person name="Cannon C."/>
            <person name="Castanera R."/>
            <person name="Culley D."/>
            <person name="Daum C."/>
            <person name="Ezra D."/>
            <person name="Gonzalez J."/>
            <person name="Henrissat B."/>
            <person name="Kuo A."/>
            <person name="Liang C."/>
            <person name="Lipzen A."/>
            <person name="Lutzoni F."/>
            <person name="Magnuson J."/>
            <person name="Mondo S."/>
            <person name="Nolan M."/>
            <person name="Ohm R."/>
            <person name="Pangilinan J."/>
            <person name="Park H.-J."/>
            <person name="Ramirez L."/>
            <person name="Alfaro M."/>
            <person name="Sun H."/>
            <person name="Tritt A."/>
            <person name="Yoshinaga Y."/>
            <person name="Zwiers L.-H."/>
            <person name="Turgeon B."/>
            <person name="Goodwin S."/>
            <person name="Spatafora J."/>
            <person name="Crous P."/>
            <person name="Grigoriev I."/>
        </authorList>
    </citation>
    <scope>NUCLEOTIDE SEQUENCE</scope>
    <source>
        <strain evidence="2">CBS 123094</strain>
    </source>
</reference>
<keyword evidence="3" id="KW-1185">Reference proteome</keyword>
<gene>
    <name evidence="2" type="ORF">P154DRAFT_582729</name>
</gene>
<organism evidence="2 3">
    <name type="scientific">Amniculicola lignicola CBS 123094</name>
    <dbReference type="NCBI Taxonomy" id="1392246"/>
    <lineage>
        <taxon>Eukaryota</taxon>
        <taxon>Fungi</taxon>
        <taxon>Dikarya</taxon>
        <taxon>Ascomycota</taxon>
        <taxon>Pezizomycotina</taxon>
        <taxon>Dothideomycetes</taxon>
        <taxon>Pleosporomycetidae</taxon>
        <taxon>Pleosporales</taxon>
        <taxon>Amniculicolaceae</taxon>
        <taxon>Amniculicola</taxon>
    </lineage>
</organism>
<dbReference type="EMBL" id="ML977699">
    <property type="protein sequence ID" value="KAF1993532.1"/>
    <property type="molecule type" value="Genomic_DNA"/>
</dbReference>
<evidence type="ECO:0000256" key="1">
    <source>
        <dbReference type="SAM" id="MobiDB-lite"/>
    </source>
</evidence>